<sequence>MSKVLYILVPYTNVVNGPHAHHTHIVVQENIVVFSYIMPNQYKNSRIEDLVNYIKSCPLYYAFRDYSEPFYLKKVYNYSKPPDKEKCRSLRPILRGDWQVPWKGLLKP</sequence>
<reference evidence="1" key="1">
    <citation type="submission" date="2023-04" db="EMBL/GenBank/DDBJ databases">
        <authorList>
            <person name="Vijverberg K."/>
            <person name="Xiong W."/>
            <person name="Schranz E."/>
        </authorList>
    </citation>
    <scope>NUCLEOTIDE SEQUENCE</scope>
</reference>
<evidence type="ECO:0000313" key="2">
    <source>
        <dbReference type="Proteomes" id="UP001177003"/>
    </source>
</evidence>
<organism evidence="1 2">
    <name type="scientific">Lactuca saligna</name>
    <name type="common">Willowleaf lettuce</name>
    <dbReference type="NCBI Taxonomy" id="75948"/>
    <lineage>
        <taxon>Eukaryota</taxon>
        <taxon>Viridiplantae</taxon>
        <taxon>Streptophyta</taxon>
        <taxon>Embryophyta</taxon>
        <taxon>Tracheophyta</taxon>
        <taxon>Spermatophyta</taxon>
        <taxon>Magnoliopsida</taxon>
        <taxon>eudicotyledons</taxon>
        <taxon>Gunneridae</taxon>
        <taxon>Pentapetalae</taxon>
        <taxon>asterids</taxon>
        <taxon>campanulids</taxon>
        <taxon>Asterales</taxon>
        <taxon>Asteraceae</taxon>
        <taxon>Cichorioideae</taxon>
        <taxon>Cichorieae</taxon>
        <taxon>Lactucinae</taxon>
        <taxon>Lactuca</taxon>
    </lineage>
</organism>
<proteinExistence type="predicted"/>
<name>A0AA36A2A6_LACSI</name>
<dbReference type="EMBL" id="OX465085">
    <property type="protein sequence ID" value="CAI9303143.1"/>
    <property type="molecule type" value="Genomic_DNA"/>
</dbReference>
<accession>A0AA36A2A6</accession>
<dbReference type="Proteomes" id="UP001177003">
    <property type="component" value="Chromosome 9"/>
</dbReference>
<keyword evidence="2" id="KW-1185">Reference proteome</keyword>
<gene>
    <name evidence="1" type="ORF">LSALG_LOCUS41598</name>
</gene>
<dbReference type="AlphaFoldDB" id="A0AA36A2A6"/>
<evidence type="ECO:0000313" key="1">
    <source>
        <dbReference type="EMBL" id="CAI9303143.1"/>
    </source>
</evidence>
<protein>
    <submittedName>
        <fullName evidence="1">Uncharacterized protein</fullName>
    </submittedName>
</protein>